<accession>A0ABT3FM06</accession>
<feature type="domain" description="Sulfatase N-terminal" evidence="3">
    <location>
        <begin position="24"/>
        <end position="357"/>
    </location>
</feature>
<dbReference type="Proteomes" id="UP001207930">
    <property type="component" value="Unassembled WGS sequence"/>
</dbReference>
<dbReference type="InterPro" id="IPR017850">
    <property type="entry name" value="Alkaline_phosphatase_core_sf"/>
</dbReference>
<dbReference type="RefSeq" id="WP_264500550.1">
    <property type="nucleotide sequence ID" value="NZ_JAPDDS010000003.1"/>
</dbReference>
<dbReference type="Gene3D" id="3.40.720.10">
    <property type="entry name" value="Alkaline Phosphatase, subunit A"/>
    <property type="match status" value="1"/>
</dbReference>
<organism evidence="4 5">
    <name type="scientific">Luteolibacter flavescens</name>
    <dbReference type="NCBI Taxonomy" id="1859460"/>
    <lineage>
        <taxon>Bacteria</taxon>
        <taxon>Pseudomonadati</taxon>
        <taxon>Verrucomicrobiota</taxon>
        <taxon>Verrucomicrobiia</taxon>
        <taxon>Verrucomicrobiales</taxon>
        <taxon>Verrucomicrobiaceae</taxon>
        <taxon>Luteolibacter</taxon>
    </lineage>
</organism>
<dbReference type="InterPro" id="IPR000917">
    <property type="entry name" value="Sulfatase_N"/>
</dbReference>
<dbReference type="EMBL" id="JAPDDS010000003">
    <property type="protein sequence ID" value="MCW1884593.1"/>
    <property type="molecule type" value="Genomic_DNA"/>
</dbReference>
<sequence>MKFLCLLFSALAATASARPPLEKPNVIVILLDDAGYGDFSHTGNPTVDTPNLTRMVREGANFPQFYSASPACSASRYGLLTGRNPRRSGFGKWVLGPADQRHLHPDEVTIAEGLKQRGYATGLFGKWHLGTPNGANGNTVDSLPLAHGFDRWLGTNLSHDYNPASHLMKGPSAVNQPVAGYEIIARSIAANIPVMEGLTGRYADAAIGFIREKKDEPFFIYLAPNMPHLAVHVPDAFKGKSRRGLYGDCIEEIDHHLGRIRAALEEEGIAQNTLVIFTSDNGPWIRFQDTASHEQYGEARLLIGSALPFRDGKGSTWEGGVRVPGVWWWPGTIPAATVVRDPASTLDVLPTVFALAGQALPAGRTLDGRGIRPALNASLFPGMVPDFSFVYTGDSTNAICAVRKGPWKLHTRLYSQTGNNYGFTTSVASPLLFNVEQDPSERIDQAAGNSAKIGELKSVVDTFEASLSKEGTFWD</sequence>
<comment type="similarity">
    <text evidence="1">Belongs to the sulfatase family.</text>
</comment>
<evidence type="ECO:0000256" key="1">
    <source>
        <dbReference type="ARBA" id="ARBA00008779"/>
    </source>
</evidence>
<dbReference type="SUPFAM" id="SSF53649">
    <property type="entry name" value="Alkaline phosphatase-like"/>
    <property type="match status" value="1"/>
</dbReference>
<gene>
    <name evidence="4" type="ORF">OKA04_07600</name>
</gene>
<dbReference type="Gene3D" id="3.30.1120.10">
    <property type="match status" value="1"/>
</dbReference>
<feature type="chain" id="PRO_5046781801" evidence="2">
    <location>
        <begin position="18"/>
        <end position="475"/>
    </location>
</feature>
<keyword evidence="5" id="KW-1185">Reference proteome</keyword>
<evidence type="ECO:0000259" key="3">
    <source>
        <dbReference type="Pfam" id="PF00884"/>
    </source>
</evidence>
<keyword evidence="2" id="KW-0732">Signal</keyword>
<dbReference type="PANTHER" id="PTHR42693">
    <property type="entry name" value="ARYLSULFATASE FAMILY MEMBER"/>
    <property type="match status" value="1"/>
</dbReference>
<reference evidence="4 5" key="1">
    <citation type="submission" date="2022-10" db="EMBL/GenBank/DDBJ databases">
        <title>Luteolibacter flavescens strain MCCC 1K03193, whole genome shotgun sequencing project.</title>
        <authorList>
            <person name="Zhao G."/>
            <person name="Shen L."/>
        </authorList>
    </citation>
    <scope>NUCLEOTIDE SEQUENCE [LARGE SCALE GENOMIC DNA]</scope>
    <source>
        <strain evidence="4 5">MCCC 1K03193</strain>
    </source>
</reference>
<dbReference type="InterPro" id="IPR050738">
    <property type="entry name" value="Sulfatase"/>
</dbReference>
<protein>
    <submittedName>
        <fullName evidence="4">Sulfatase</fullName>
    </submittedName>
</protein>
<evidence type="ECO:0000256" key="2">
    <source>
        <dbReference type="SAM" id="SignalP"/>
    </source>
</evidence>
<proteinExistence type="inferred from homology"/>
<name>A0ABT3FM06_9BACT</name>
<dbReference type="PANTHER" id="PTHR42693:SF33">
    <property type="entry name" value="ARYLSULFATASE"/>
    <property type="match status" value="1"/>
</dbReference>
<dbReference type="CDD" id="cd16026">
    <property type="entry name" value="GALNS_like"/>
    <property type="match status" value="1"/>
</dbReference>
<evidence type="ECO:0000313" key="4">
    <source>
        <dbReference type="EMBL" id="MCW1884593.1"/>
    </source>
</evidence>
<feature type="signal peptide" evidence="2">
    <location>
        <begin position="1"/>
        <end position="17"/>
    </location>
</feature>
<dbReference type="Pfam" id="PF00884">
    <property type="entry name" value="Sulfatase"/>
    <property type="match status" value="1"/>
</dbReference>
<comment type="caution">
    <text evidence="4">The sequence shown here is derived from an EMBL/GenBank/DDBJ whole genome shotgun (WGS) entry which is preliminary data.</text>
</comment>
<evidence type="ECO:0000313" key="5">
    <source>
        <dbReference type="Proteomes" id="UP001207930"/>
    </source>
</evidence>